<dbReference type="InterPro" id="IPR051027">
    <property type="entry name" value="bZIP_transcription_factors"/>
</dbReference>
<dbReference type="CDD" id="cd14810">
    <property type="entry name" value="bZIP_u1"/>
    <property type="match status" value="1"/>
</dbReference>
<dbReference type="InterPro" id="IPR004827">
    <property type="entry name" value="bZIP"/>
</dbReference>
<evidence type="ECO:0000256" key="2">
    <source>
        <dbReference type="ARBA" id="ARBA00023015"/>
    </source>
</evidence>
<keyword evidence="9" id="KW-1185">Reference proteome</keyword>
<dbReference type="Proteomes" id="UP000028524">
    <property type="component" value="Unassembled WGS sequence"/>
</dbReference>
<dbReference type="SUPFAM" id="SSF57959">
    <property type="entry name" value="Leucine zipper domain"/>
    <property type="match status" value="1"/>
</dbReference>
<evidence type="ECO:0000313" key="9">
    <source>
        <dbReference type="Proteomes" id="UP000028524"/>
    </source>
</evidence>
<evidence type="ECO:0000259" key="7">
    <source>
        <dbReference type="PROSITE" id="PS50217"/>
    </source>
</evidence>
<keyword evidence="4" id="KW-0539">Nucleus</keyword>
<dbReference type="GO" id="GO:0005634">
    <property type="term" value="C:nucleus"/>
    <property type="evidence" value="ECO:0007669"/>
    <property type="project" value="UniProtKB-SubCell"/>
</dbReference>
<feature type="compositionally biased region" description="Low complexity" evidence="6">
    <location>
        <begin position="181"/>
        <end position="213"/>
    </location>
</feature>
<dbReference type="STRING" id="1283841.A0A084QXH3"/>
<proteinExistence type="predicted"/>
<feature type="region of interest" description="Disordered" evidence="6">
    <location>
        <begin position="150"/>
        <end position="292"/>
    </location>
</feature>
<name>A0A084QXH3_STAC4</name>
<comment type="subcellular location">
    <subcellularLocation>
        <location evidence="1">Nucleus</location>
    </subcellularLocation>
</comment>
<feature type="region of interest" description="Disordered" evidence="6">
    <location>
        <begin position="26"/>
        <end position="65"/>
    </location>
</feature>
<dbReference type="GO" id="GO:0003700">
    <property type="term" value="F:DNA-binding transcription factor activity"/>
    <property type="evidence" value="ECO:0007669"/>
    <property type="project" value="InterPro"/>
</dbReference>
<dbReference type="SMART" id="SM00338">
    <property type="entry name" value="BRLZ"/>
    <property type="match status" value="1"/>
</dbReference>
<evidence type="ECO:0000256" key="6">
    <source>
        <dbReference type="SAM" id="MobiDB-lite"/>
    </source>
</evidence>
<feature type="compositionally biased region" description="Low complexity" evidence="6">
    <location>
        <begin position="26"/>
        <end position="59"/>
    </location>
</feature>
<evidence type="ECO:0000256" key="5">
    <source>
        <dbReference type="SAM" id="Coils"/>
    </source>
</evidence>
<dbReference type="PROSITE" id="PS50217">
    <property type="entry name" value="BZIP"/>
    <property type="match status" value="1"/>
</dbReference>
<keyword evidence="5" id="KW-0175">Coiled coil</keyword>
<keyword evidence="2" id="KW-0805">Transcription regulation</keyword>
<dbReference type="FunFam" id="1.20.5.170:FF:000031">
    <property type="entry name" value="BZIP transcription factor (MeaB)"/>
    <property type="match status" value="1"/>
</dbReference>
<feature type="domain" description="BZIP" evidence="7">
    <location>
        <begin position="280"/>
        <end position="343"/>
    </location>
</feature>
<dbReference type="PANTHER" id="PTHR19304">
    <property type="entry name" value="CYCLIC-AMP RESPONSE ELEMENT BINDING PROTEIN"/>
    <property type="match status" value="1"/>
</dbReference>
<protein>
    <recommendedName>
        <fullName evidence="7">BZIP domain-containing protein</fullName>
    </recommendedName>
</protein>
<feature type="coiled-coil region" evidence="5">
    <location>
        <begin position="305"/>
        <end position="342"/>
    </location>
</feature>
<dbReference type="HOGENOM" id="CLU_020078_1_0_1"/>
<gene>
    <name evidence="8" type="ORF">S40285_02659</name>
</gene>
<organism evidence="8 9">
    <name type="scientific">Stachybotrys chlorohalonatus (strain IBT 40285)</name>
    <dbReference type="NCBI Taxonomy" id="1283841"/>
    <lineage>
        <taxon>Eukaryota</taxon>
        <taxon>Fungi</taxon>
        <taxon>Dikarya</taxon>
        <taxon>Ascomycota</taxon>
        <taxon>Pezizomycotina</taxon>
        <taxon>Sordariomycetes</taxon>
        <taxon>Hypocreomycetidae</taxon>
        <taxon>Hypocreales</taxon>
        <taxon>Stachybotryaceae</taxon>
        <taxon>Stachybotrys</taxon>
    </lineage>
</organism>
<dbReference type="EMBL" id="KL659751">
    <property type="protein sequence ID" value="KFA68658.1"/>
    <property type="molecule type" value="Genomic_DNA"/>
</dbReference>
<evidence type="ECO:0000256" key="1">
    <source>
        <dbReference type="ARBA" id="ARBA00004123"/>
    </source>
</evidence>
<reference evidence="8 9" key="1">
    <citation type="journal article" date="2014" name="BMC Genomics">
        <title>Comparative genome sequencing reveals chemotype-specific gene clusters in the toxigenic black mold Stachybotrys.</title>
        <authorList>
            <person name="Semeiks J."/>
            <person name="Borek D."/>
            <person name="Otwinowski Z."/>
            <person name="Grishin N.V."/>
        </authorList>
    </citation>
    <scope>NUCLEOTIDE SEQUENCE [LARGE SCALE GENOMIC DNA]</scope>
    <source>
        <strain evidence="8 9">IBT 40285</strain>
    </source>
</reference>
<dbReference type="Gene3D" id="1.20.5.170">
    <property type="match status" value="1"/>
</dbReference>
<accession>A0A084QXH3</accession>
<evidence type="ECO:0000256" key="4">
    <source>
        <dbReference type="ARBA" id="ARBA00023242"/>
    </source>
</evidence>
<evidence type="ECO:0000313" key="8">
    <source>
        <dbReference type="EMBL" id="KFA68658.1"/>
    </source>
</evidence>
<feature type="compositionally biased region" description="Basic and acidic residues" evidence="6">
    <location>
        <begin position="270"/>
        <end position="287"/>
    </location>
</feature>
<keyword evidence="3" id="KW-0804">Transcription</keyword>
<dbReference type="InParanoid" id="A0A084QXH3"/>
<feature type="compositionally biased region" description="Polar residues" evidence="6">
    <location>
        <begin position="244"/>
        <end position="255"/>
    </location>
</feature>
<dbReference type="OrthoDB" id="5571888at2759"/>
<dbReference type="AlphaFoldDB" id="A0A084QXH3"/>
<dbReference type="Pfam" id="PF00170">
    <property type="entry name" value="bZIP_1"/>
    <property type="match status" value="1"/>
</dbReference>
<dbReference type="OMA" id="PSHNYDM"/>
<sequence>MAAPSQNSVDLDALLDLTEYNTVSSYHSPSLSPSAGSKPTFASPITPAIATPSIPSSNSQTLSGPSHNYDMYRQQTGFVPGAIATTMAVNQNSNTGYQEYSNVDYLSTFSPENDIFDFNTSPSQHTLGPSDMDMEFDSPAEAQQFFPTVDPSNIEQGSAGLPSPPVVPTQTSNVGRLWPGAHSQAALAKSQAQQRQQQQMIQQQQAQRQAAPQKSRKASQPTDPIVEQKITQLLNSMRAKPASPESQSPSGNGNLPRSRKEEDEMDEDERLLASEEGKKLSSKERRQLRNKVSARAFRSRRKEYITQLEAEIANKVNENGDLRAQNRALADENKRLTDLTRMLLSSSSFSSFLDTISQNPTTIPQAAPIKIEPQQQEEQQQRQIAKDVNPYNGNGIQSQQIGMAMIPEQNVDFSMLTLDNSAYNFQPQVFMVDTPDIPAPIDASLLSGKTSNFVDQVFESDNDKIEVPIIERPSEHVEITEPVESDCTAVDLEFEKDPEFALYHSEAASTTEPTEIDTDSFSGIDIFGGIEPEKALSRFELVDATEEEATAALAMARVQRISSHLESLVSRLEMLTVDL</sequence>
<dbReference type="InterPro" id="IPR046347">
    <property type="entry name" value="bZIP_sf"/>
</dbReference>
<evidence type="ECO:0000256" key="3">
    <source>
        <dbReference type="ARBA" id="ARBA00023163"/>
    </source>
</evidence>